<evidence type="ECO:0000313" key="1">
    <source>
        <dbReference type="EMBL" id="WXB11752.1"/>
    </source>
</evidence>
<protein>
    <submittedName>
        <fullName evidence="1">Uncharacterized protein</fullName>
    </submittedName>
</protein>
<organism evidence="1 2">
    <name type="scientific">Pendulispora albinea</name>
    <dbReference type="NCBI Taxonomy" id="2741071"/>
    <lineage>
        <taxon>Bacteria</taxon>
        <taxon>Pseudomonadati</taxon>
        <taxon>Myxococcota</taxon>
        <taxon>Myxococcia</taxon>
        <taxon>Myxococcales</taxon>
        <taxon>Sorangiineae</taxon>
        <taxon>Pendulisporaceae</taxon>
        <taxon>Pendulispora</taxon>
    </lineage>
</organism>
<accession>A0ABZ2LLC6</accession>
<evidence type="ECO:0000313" key="2">
    <source>
        <dbReference type="Proteomes" id="UP001370348"/>
    </source>
</evidence>
<name>A0ABZ2LLC6_9BACT</name>
<keyword evidence="2" id="KW-1185">Reference proteome</keyword>
<reference evidence="1 2" key="1">
    <citation type="submission" date="2021-12" db="EMBL/GenBank/DDBJ databases">
        <title>Discovery of the Pendulisporaceae a myxobacterial family with distinct sporulation behavior and unique specialized metabolism.</title>
        <authorList>
            <person name="Garcia R."/>
            <person name="Popoff A."/>
            <person name="Bader C.D."/>
            <person name="Loehr J."/>
            <person name="Walesch S."/>
            <person name="Walt C."/>
            <person name="Boldt J."/>
            <person name="Bunk B."/>
            <person name="Haeckl F.J.F.P.J."/>
            <person name="Gunesch A.P."/>
            <person name="Birkelbach J."/>
            <person name="Nuebel U."/>
            <person name="Pietschmann T."/>
            <person name="Bach T."/>
            <person name="Mueller R."/>
        </authorList>
    </citation>
    <scope>NUCLEOTIDE SEQUENCE [LARGE SCALE GENOMIC DNA]</scope>
    <source>
        <strain evidence="1 2">MSr11954</strain>
    </source>
</reference>
<dbReference type="EMBL" id="CP089984">
    <property type="protein sequence ID" value="WXB11752.1"/>
    <property type="molecule type" value="Genomic_DNA"/>
</dbReference>
<proteinExistence type="predicted"/>
<sequence length="143" mass="15976">MMFEMTTFVTEAFGTTTSGTEAFEMTTFVTEAFGTTTSGTEAFETTTFGTTAFGTTFETEAFGTTFETEAFGTTTFVATIFETKTFGTKTCRYTRVNGEIRRRSASGEAFEPQRETSSLAERRNNDFSVLLRLSNLRTRSFPW</sequence>
<dbReference type="Proteomes" id="UP001370348">
    <property type="component" value="Chromosome"/>
</dbReference>
<dbReference type="RefSeq" id="WP_394829963.1">
    <property type="nucleotide sequence ID" value="NZ_CP089984.1"/>
</dbReference>
<gene>
    <name evidence="1" type="ORF">LZC94_28325</name>
</gene>